<proteinExistence type="predicted"/>
<evidence type="ECO:0000313" key="1">
    <source>
        <dbReference type="EMBL" id="KAI0051503.1"/>
    </source>
</evidence>
<gene>
    <name evidence="1" type="ORF">FA95DRAFT_1675991</name>
</gene>
<protein>
    <submittedName>
        <fullName evidence="1">Uncharacterized protein</fullName>
    </submittedName>
</protein>
<keyword evidence="2" id="KW-1185">Reference proteome</keyword>
<dbReference type="EMBL" id="MU275852">
    <property type="protein sequence ID" value="KAI0051503.1"/>
    <property type="molecule type" value="Genomic_DNA"/>
</dbReference>
<dbReference type="Proteomes" id="UP000814033">
    <property type="component" value="Unassembled WGS sequence"/>
</dbReference>
<accession>A0ACB8S6V6</accession>
<name>A0ACB8S6V6_9AGAM</name>
<organism evidence="1 2">
    <name type="scientific">Auriscalpium vulgare</name>
    <dbReference type="NCBI Taxonomy" id="40419"/>
    <lineage>
        <taxon>Eukaryota</taxon>
        <taxon>Fungi</taxon>
        <taxon>Dikarya</taxon>
        <taxon>Basidiomycota</taxon>
        <taxon>Agaricomycotina</taxon>
        <taxon>Agaricomycetes</taxon>
        <taxon>Russulales</taxon>
        <taxon>Auriscalpiaceae</taxon>
        <taxon>Auriscalpium</taxon>
    </lineage>
</organism>
<comment type="caution">
    <text evidence="1">The sequence shown here is derived from an EMBL/GenBank/DDBJ whole genome shotgun (WGS) entry which is preliminary data.</text>
</comment>
<reference evidence="1" key="1">
    <citation type="submission" date="2021-02" db="EMBL/GenBank/DDBJ databases">
        <authorList>
            <consortium name="DOE Joint Genome Institute"/>
            <person name="Ahrendt S."/>
            <person name="Looney B.P."/>
            <person name="Miyauchi S."/>
            <person name="Morin E."/>
            <person name="Drula E."/>
            <person name="Courty P.E."/>
            <person name="Chicoki N."/>
            <person name="Fauchery L."/>
            <person name="Kohler A."/>
            <person name="Kuo A."/>
            <person name="Labutti K."/>
            <person name="Pangilinan J."/>
            <person name="Lipzen A."/>
            <person name="Riley R."/>
            <person name="Andreopoulos W."/>
            <person name="He G."/>
            <person name="Johnson J."/>
            <person name="Barry K.W."/>
            <person name="Grigoriev I.V."/>
            <person name="Nagy L."/>
            <person name="Hibbett D."/>
            <person name="Henrissat B."/>
            <person name="Matheny P.B."/>
            <person name="Labbe J."/>
            <person name="Martin F."/>
        </authorList>
    </citation>
    <scope>NUCLEOTIDE SEQUENCE</scope>
    <source>
        <strain evidence="1">FP105234-sp</strain>
    </source>
</reference>
<sequence>MSSSPTSQKSSLDDDSEIHENTPLKCPDLWLNDGNIVIRATHIDNSSVVLYRIHKSVLAMHSYFFRETFYDHASVLDNSSERVEGTPVLDMVGDSMEDVDAFLKTLYYPEFTAPLDRSASKSNFPATCAGQLRLSTKYIVTKLRNLIVSQFHDEYPCILDAWCQKENERKAACDSGLTMASVYPDPVLTISLAMNHEMHEILPIAFYDLTRTYNSPSITQGLHDDTALTMADTRRVVRGNAALTNALLSAVRAPFRYQTVPACALLREDGWGDRCSDAVDDPWTWACKSRLEEWWMHHFAQTYPEQSSDPFGWLAGAAEAAMPEDICAPCGSFMRSVIESLRESLWFKLPEFFDLTDDLHRWGFDPYPEPA</sequence>
<evidence type="ECO:0000313" key="2">
    <source>
        <dbReference type="Proteomes" id="UP000814033"/>
    </source>
</evidence>
<reference evidence="1" key="2">
    <citation type="journal article" date="2022" name="New Phytol.">
        <title>Evolutionary transition to the ectomycorrhizal habit in the genomes of a hyperdiverse lineage of mushroom-forming fungi.</title>
        <authorList>
            <person name="Looney B."/>
            <person name="Miyauchi S."/>
            <person name="Morin E."/>
            <person name="Drula E."/>
            <person name="Courty P.E."/>
            <person name="Kohler A."/>
            <person name="Kuo A."/>
            <person name="LaButti K."/>
            <person name="Pangilinan J."/>
            <person name="Lipzen A."/>
            <person name="Riley R."/>
            <person name="Andreopoulos W."/>
            <person name="He G."/>
            <person name="Johnson J."/>
            <person name="Nolan M."/>
            <person name="Tritt A."/>
            <person name="Barry K.W."/>
            <person name="Grigoriev I.V."/>
            <person name="Nagy L.G."/>
            <person name="Hibbett D."/>
            <person name="Henrissat B."/>
            <person name="Matheny P.B."/>
            <person name="Labbe J."/>
            <person name="Martin F.M."/>
        </authorList>
    </citation>
    <scope>NUCLEOTIDE SEQUENCE</scope>
    <source>
        <strain evidence="1">FP105234-sp</strain>
    </source>
</reference>